<proteinExistence type="predicted"/>
<gene>
    <name evidence="1" type="ORF">MAUB_44480</name>
</gene>
<sequence>MADKEQETTGLAAPADRVGHRLAPAEVAAARAADVYHWDEAVLPDDAVDYHFWLAHALDARTST</sequence>
<keyword evidence="2" id="KW-1185">Reference proteome</keyword>
<evidence type="ECO:0000313" key="2">
    <source>
        <dbReference type="Proteomes" id="UP000465609"/>
    </source>
</evidence>
<organism evidence="1 2">
    <name type="scientific">Mycolicibacterium aubagnense</name>
    <dbReference type="NCBI Taxonomy" id="319707"/>
    <lineage>
        <taxon>Bacteria</taxon>
        <taxon>Bacillati</taxon>
        <taxon>Actinomycetota</taxon>
        <taxon>Actinomycetes</taxon>
        <taxon>Mycobacteriales</taxon>
        <taxon>Mycobacteriaceae</taxon>
        <taxon>Mycolicibacterium</taxon>
    </lineage>
</organism>
<name>A0ABN5YXC4_9MYCO</name>
<accession>A0ABN5YXC4</accession>
<dbReference type="EMBL" id="AP022577">
    <property type="protein sequence ID" value="BBX86575.1"/>
    <property type="molecule type" value="Genomic_DNA"/>
</dbReference>
<evidence type="ECO:0000313" key="1">
    <source>
        <dbReference type="EMBL" id="BBX86575.1"/>
    </source>
</evidence>
<reference evidence="1 2" key="1">
    <citation type="journal article" date="2019" name="Emerg. Microbes Infect.">
        <title>Comprehensive subspecies identification of 175 nontuberculous mycobacteria species based on 7547 genomic profiles.</title>
        <authorList>
            <person name="Matsumoto Y."/>
            <person name="Kinjo T."/>
            <person name="Motooka D."/>
            <person name="Nabeya D."/>
            <person name="Jung N."/>
            <person name="Uechi K."/>
            <person name="Horii T."/>
            <person name="Iida T."/>
            <person name="Fujita J."/>
            <person name="Nakamura S."/>
        </authorList>
    </citation>
    <scope>NUCLEOTIDE SEQUENCE [LARGE SCALE GENOMIC DNA]</scope>
    <source>
        <strain evidence="1 2">JCM 15296</strain>
    </source>
</reference>
<protein>
    <submittedName>
        <fullName evidence="1">Uncharacterized protein</fullName>
    </submittedName>
</protein>
<dbReference type="Proteomes" id="UP000465609">
    <property type="component" value="Chromosome"/>
</dbReference>